<organism evidence="4 5">
    <name type="scientific">Novosphingobium album</name>
    <name type="common">ex Liu et al. 2023</name>
    <dbReference type="NCBI Taxonomy" id="3031130"/>
    <lineage>
        <taxon>Bacteria</taxon>
        <taxon>Pseudomonadati</taxon>
        <taxon>Pseudomonadota</taxon>
        <taxon>Alphaproteobacteria</taxon>
        <taxon>Sphingomonadales</taxon>
        <taxon>Sphingomonadaceae</taxon>
        <taxon>Novosphingobium</taxon>
    </lineage>
</organism>
<feature type="domain" description="EAL" evidence="2">
    <location>
        <begin position="305"/>
        <end position="555"/>
    </location>
</feature>
<keyword evidence="5" id="KW-1185">Reference proteome</keyword>
<evidence type="ECO:0000259" key="3">
    <source>
        <dbReference type="PROSITE" id="PS50887"/>
    </source>
</evidence>
<dbReference type="Gene3D" id="3.30.450.20">
    <property type="entry name" value="PAS domain"/>
    <property type="match status" value="1"/>
</dbReference>
<dbReference type="PANTHER" id="PTHR44757">
    <property type="entry name" value="DIGUANYLATE CYCLASE DGCP"/>
    <property type="match status" value="1"/>
</dbReference>
<dbReference type="Gene3D" id="3.20.20.450">
    <property type="entry name" value="EAL domain"/>
    <property type="match status" value="1"/>
</dbReference>
<dbReference type="EMBL" id="JARESE010000065">
    <property type="protein sequence ID" value="MDE8653855.1"/>
    <property type="molecule type" value="Genomic_DNA"/>
</dbReference>
<evidence type="ECO:0000259" key="2">
    <source>
        <dbReference type="PROSITE" id="PS50883"/>
    </source>
</evidence>
<dbReference type="Pfam" id="PF00563">
    <property type="entry name" value="EAL"/>
    <property type="match status" value="1"/>
</dbReference>
<dbReference type="InterPro" id="IPR000014">
    <property type="entry name" value="PAS"/>
</dbReference>
<comment type="caution">
    <text evidence="4">The sequence shown here is derived from an EMBL/GenBank/DDBJ whole genome shotgun (WGS) entry which is preliminary data.</text>
</comment>
<dbReference type="InterPro" id="IPR029787">
    <property type="entry name" value="Nucleotide_cyclase"/>
</dbReference>
<dbReference type="SUPFAM" id="SSF55073">
    <property type="entry name" value="Nucleotide cyclase"/>
    <property type="match status" value="1"/>
</dbReference>
<dbReference type="Pfam" id="PF00990">
    <property type="entry name" value="GGDEF"/>
    <property type="match status" value="1"/>
</dbReference>
<dbReference type="PROSITE" id="PS50887">
    <property type="entry name" value="GGDEF"/>
    <property type="match status" value="1"/>
</dbReference>
<dbReference type="SUPFAM" id="SSF141868">
    <property type="entry name" value="EAL domain-like"/>
    <property type="match status" value="1"/>
</dbReference>
<dbReference type="SUPFAM" id="SSF55785">
    <property type="entry name" value="PYP-like sensor domain (PAS domain)"/>
    <property type="match status" value="1"/>
</dbReference>
<dbReference type="CDD" id="cd01949">
    <property type="entry name" value="GGDEF"/>
    <property type="match status" value="1"/>
</dbReference>
<proteinExistence type="predicted"/>
<dbReference type="Gene3D" id="3.30.70.270">
    <property type="match status" value="1"/>
</dbReference>
<feature type="domain" description="GGDEF" evidence="3">
    <location>
        <begin position="164"/>
        <end position="296"/>
    </location>
</feature>
<feature type="domain" description="PAS" evidence="1">
    <location>
        <begin position="9"/>
        <end position="79"/>
    </location>
</feature>
<dbReference type="InterPro" id="IPR035965">
    <property type="entry name" value="PAS-like_dom_sf"/>
</dbReference>
<dbReference type="CDD" id="cd01948">
    <property type="entry name" value="EAL"/>
    <property type="match status" value="1"/>
</dbReference>
<dbReference type="InterPro" id="IPR052155">
    <property type="entry name" value="Biofilm_reg_signaling"/>
</dbReference>
<dbReference type="InterPro" id="IPR013656">
    <property type="entry name" value="PAS_4"/>
</dbReference>
<dbReference type="PROSITE" id="PS50883">
    <property type="entry name" value="EAL"/>
    <property type="match status" value="1"/>
</dbReference>
<evidence type="ECO:0000259" key="1">
    <source>
        <dbReference type="PROSITE" id="PS50112"/>
    </source>
</evidence>
<accession>A0ABT5WVC6</accession>
<dbReference type="SMART" id="SM00267">
    <property type="entry name" value="GGDEF"/>
    <property type="match status" value="1"/>
</dbReference>
<dbReference type="InterPro" id="IPR035919">
    <property type="entry name" value="EAL_sf"/>
</dbReference>
<dbReference type="Proteomes" id="UP001216253">
    <property type="component" value="Unassembled WGS sequence"/>
</dbReference>
<dbReference type="NCBIfam" id="TIGR00229">
    <property type="entry name" value="sensory_box"/>
    <property type="match status" value="1"/>
</dbReference>
<dbReference type="CDD" id="cd00130">
    <property type="entry name" value="PAS"/>
    <property type="match status" value="1"/>
</dbReference>
<dbReference type="NCBIfam" id="TIGR00254">
    <property type="entry name" value="GGDEF"/>
    <property type="match status" value="1"/>
</dbReference>
<evidence type="ECO:0000313" key="5">
    <source>
        <dbReference type="Proteomes" id="UP001216253"/>
    </source>
</evidence>
<dbReference type="InterPro" id="IPR000160">
    <property type="entry name" value="GGDEF_dom"/>
</dbReference>
<evidence type="ECO:0000313" key="4">
    <source>
        <dbReference type="EMBL" id="MDE8653855.1"/>
    </source>
</evidence>
<dbReference type="InterPro" id="IPR001633">
    <property type="entry name" value="EAL_dom"/>
</dbReference>
<gene>
    <name evidence="4" type="ORF">PYV00_19370</name>
</gene>
<dbReference type="PANTHER" id="PTHR44757:SF2">
    <property type="entry name" value="BIOFILM ARCHITECTURE MAINTENANCE PROTEIN MBAA"/>
    <property type="match status" value="1"/>
</dbReference>
<dbReference type="Pfam" id="PF08448">
    <property type="entry name" value="PAS_4"/>
    <property type="match status" value="1"/>
</dbReference>
<sequence length="561" mass="61999">MRLADDISSITDLQAIIDVMPSPIFVKNRKHHFVLLNSAACEFFGRSREVLLSFCDTDLFPPEEVSVFHTIDDQVFETGEDNENEEQVTDATGHTRTVITRKRRVRLGDAVYLVGIVSDVTAYREAEAHSRYLSFHDTLTGLPNRALFAERIDQALLRRRRTGEACTVLYIDLDRFKEVNDTYGHLAGDALIQAFAARLTTIVRASDTVCRLGGDEFAILLVDSGERSDIEQICQRILAAAAEPFLIEGARAFVSASVGVADALEGLGSTEMQRRADVALYQAKREGRGCFRRFTAALDEQIQRSRRLEADLRECIATASGLEVYYQPLFATAGETLAGMEALARWHHPEFGLLQPADFIPVAEESGLIVPLGKWVLEQACTMMARWPDISLAVNFSPVQLREEALVHDVLEILVRSGLAPERLQLEVTEGAILDTDKAVRDRLTALRATGIKIVLDDFGTGYSSLTHLQKFDVDKVKIDKSFVHDISSDSESVAIVHAVTGLARVIGIPVTAEGVETAEQRNMLRAIGCTELQGFLFSRPLSPDDAARFLSGTTKWTNAA</sequence>
<dbReference type="PROSITE" id="PS50112">
    <property type="entry name" value="PAS"/>
    <property type="match status" value="1"/>
</dbReference>
<name>A0ABT5WVC6_9SPHN</name>
<dbReference type="SMART" id="SM00052">
    <property type="entry name" value="EAL"/>
    <property type="match status" value="1"/>
</dbReference>
<dbReference type="InterPro" id="IPR043128">
    <property type="entry name" value="Rev_trsase/Diguanyl_cyclase"/>
</dbReference>
<reference evidence="4 5" key="1">
    <citation type="submission" date="2023-03" db="EMBL/GenBank/DDBJ databases">
        <title>NovoSphingobium album sp. nov. isolated from polycyclic aromatic hydrocarbons- and heavy-metal polluted soil.</title>
        <authorList>
            <person name="Liu Z."/>
            <person name="Wang K."/>
        </authorList>
    </citation>
    <scope>NUCLEOTIDE SEQUENCE [LARGE SCALE GENOMIC DNA]</scope>
    <source>
        <strain evidence="4 5">H3SJ31-1</strain>
    </source>
</reference>
<dbReference type="SMART" id="SM00091">
    <property type="entry name" value="PAS"/>
    <property type="match status" value="1"/>
</dbReference>
<protein>
    <submittedName>
        <fullName evidence="4">EAL domain-containing protein</fullName>
    </submittedName>
</protein>
<dbReference type="RefSeq" id="WP_275229975.1">
    <property type="nucleotide sequence ID" value="NZ_JARESE010000065.1"/>
</dbReference>